<organism evidence="1 2">
    <name type="scientific">Antarcticimicrobium luteum</name>
    <dbReference type="NCBI Taxonomy" id="2547397"/>
    <lineage>
        <taxon>Bacteria</taxon>
        <taxon>Pseudomonadati</taxon>
        <taxon>Pseudomonadota</taxon>
        <taxon>Alphaproteobacteria</taxon>
        <taxon>Rhodobacterales</taxon>
        <taxon>Paracoccaceae</taxon>
        <taxon>Antarcticimicrobium</taxon>
    </lineage>
</organism>
<dbReference type="AlphaFoldDB" id="A0A4R5UQX0"/>
<comment type="caution">
    <text evidence="1">The sequence shown here is derived from an EMBL/GenBank/DDBJ whole genome shotgun (WGS) entry which is preliminary data.</text>
</comment>
<reference evidence="1 2" key="1">
    <citation type="submission" date="2019-03" db="EMBL/GenBank/DDBJ databases">
        <title>Ruegeria lutea sp. nov., a novel strain, isolated from marine sediment, the Masan Bay, South Korea.</title>
        <authorList>
            <person name="Kim J."/>
            <person name="Kim D.-Y."/>
            <person name="Lee S.-S."/>
        </authorList>
    </citation>
    <scope>NUCLEOTIDE SEQUENCE [LARGE SCALE GENOMIC DNA]</scope>
    <source>
        <strain evidence="1 2">318-1</strain>
    </source>
</reference>
<evidence type="ECO:0000313" key="2">
    <source>
        <dbReference type="Proteomes" id="UP000295301"/>
    </source>
</evidence>
<dbReference type="RefSeq" id="WP_133361874.1">
    <property type="nucleotide sequence ID" value="NZ_SMUV01000074.1"/>
</dbReference>
<dbReference type="InterPro" id="IPR011049">
    <property type="entry name" value="Serralysin-like_metalloprot_C"/>
</dbReference>
<dbReference type="Proteomes" id="UP000295301">
    <property type="component" value="Unassembled WGS sequence"/>
</dbReference>
<accession>A0A4R5UQX0</accession>
<gene>
    <name evidence="1" type="ORF">E1832_21720</name>
</gene>
<dbReference type="OrthoDB" id="5377981at2"/>
<name>A0A4R5UQX0_9RHOB</name>
<proteinExistence type="predicted"/>
<sequence>MAVASDALSVFFSDLDTISRLGPDLDAARNDVLRGFEHGLDRIEIAGTAFADLSIAQRSGHTFIDYGRASDLIKIADFTGVLTADDFL</sequence>
<evidence type="ECO:0000313" key="1">
    <source>
        <dbReference type="EMBL" id="TDK41306.1"/>
    </source>
</evidence>
<protein>
    <submittedName>
        <fullName evidence="1">Uncharacterized protein</fullName>
    </submittedName>
</protein>
<dbReference type="SUPFAM" id="SSF51120">
    <property type="entry name" value="beta-Roll"/>
    <property type="match status" value="1"/>
</dbReference>
<keyword evidence="2" id="KW-1185">Reference proteome</keyword>
<dbReference type="EMBL" id="SMUV01000074">
    <property type="protein sequence ID" value="TDK41306.1"/>
    <property type="molecule type" value="Genomic_DNA"/>
</dbReference>